<dbReference type="AlphaFoldDB" id="A0A219AQ08"/>
<evidence type="ECO:0000313" key="2">
    <source>
        <dbReference type="Proteomes" id="UP000078397"/>
    </source>
</evidence>
<organism evidence="1 2">
    <name type="scientific">Pochonia chlamydosporia 170</name>
    <dbReference type="NCBI Taxonomy" id="1380566"/>
    <lineage>
        <taxon>Eukaryota</taxon>
        <taxon>Fungi</taxon>
        <taxon>Dikarya</taxon>
        <taxon>Ascomycota</taxon>
        <taxon>Pezizomycotina</taxon>
        <taxon>Sordariomycetes</taxon>
        <taxon>Hypocreomycetidae</taxon>
        <taxon>Hypocreales</taxon>
        <taxon>Clavicipitaceae</taxon>
        <taxon>Pochonia</taxon>
    </lineage>
</organism>
<comment type="caution">
    <text evidence="1">The sequence shown here is derived from an EMBL/GenBank/DDBJ whole genome shotgun (WGS) entry which is preliminary data.</text>
</comment>
<dbReference type="EMBL" id="LSBJ02000008">
    <property type="protein sequence ID" value="OWT42652.1"/>
    <property type="molecule type" value="Genomic_DNA"/>
</dbReference>
<keyword evidence="2" id="KW-1185">Reference proteome</keyword>
<dbReference type="GeneID" id="28858953"/>
<protein>
    <submittedName>
        <fullName evidence="1">Uncharacterized protein</fullName>
    </submittedName>
</protein>
<dbReference type="RefSeq" id="XP_018135659.2">
    <property type="nucleotide sequence ID" value="XM_018294959.2"/>
</dbReference>
<proteinExistence type="predicted"/>
<dbReference type="KEGG" id="pchm:VFPPC_18212"/>
<sequence length="69" mass="7594">MSSKNVWSVRFTASGLNVRAGITTTNPRNSRGCVGRVAIYHLDETDRNRDTCVIVGNPFWHADLPCTTG</sequence>
<accession>A0A219AQ08</accession>
<dbReference type="Proteomes" id="UP000078397">
    <property type="component" value="Unassembled WGS sequence"/>
</dbReference>
<reference evidence="1 2" key="1">
    <citation type="journal article" date="2016" name="PLoS Pathog.">
        <title>Biosynthesis of antibiotic leucinostatins in bio-control fungus Purpureocillium lilacinum and their inhibition on phytophthora revealed by genome mining.</title>
        <authorList>
            <person name="Wang G."/>
            <person name="Liu Z."/>
            <person name="Lin R."/>
            <person name="Li E."/>
            <person name="Mao Z."/>
            <person name="Ling J."/>
            <person name="Yang Y."/>
            <person name="Yin W.B."/>
            <person name="Xie B."/>
        </authorList>
    </citation>
    <scope>NUCLEOTIDE SEQUENCE [LARGE SCALE GENOMIC DNA]</scope>
    <source>
        <strain evidence="1">170</strain>
    </source>
</reference>
<name>A0A219AQ08_METCM</name>
<evidence type="ECO:0000313" key="1">
    <source>
        <dbReference type="EMBL" id="OWT42652.1"/>
    </source>
</evidence>
<gene>
    <name evidence="1" type="ORF">VFPPC_18212</name>
</gene>